<proteinExistence type="predicted"/>
<comment type="caution">
    <text evidence="6">The sequence shown here is derived from an EMBL/GenBank/DDBJ whole genome shotgun (WGS) entry which is preliminary data.</text>
</comment>
<dbReference type="Proteomes" id="UP001138802">
    <property type="component" value="Unassembled WGS sequence"/>
</dbReference>
<evidence type="ECO:0000313" key="6">
    <source>
        <dbReference type="EMBL" id="MBK1644865.1"/>
    </source>
</evidence>
<dbReference type="InterPro" id="IPR027417">
    <property type="entry name" value="P-loop_NTPase"/>
</dbReference>
<comment type="subcellular location">
    <subcellularLocation>
        <location evidence="1">Membrane</location>
    </subcellularLocation>
</comment>
<dbReference type="InterPro" id="IPR006665">
    <property type="entry name" value="OmpA-like"/>
</dbReference>
<protein>
    <recommendedName>
        <fullName evidence="5">OmpA-like domain-containing protein</fullName>
    </recommendedName>
</protein>
<feature type="domain" description="OmpA-like" evidence="5">
    <location>
        <begin position="680"/>
        <end position="798"/>
    </location>
</feature>
<dbReference type="SMART" id="SM00382">
    <property type="entry name" value="AAA"/>
    <property type="match status" value="1"/>
</dbReference>
<dbReference type="InterPro" id="IPR003593">
    <property type="entry name" value="AAA+_ATPase"/>
</dbReference>
<dbReference type="SUPFAM" id="SSF103088">
    <property type="entry name" value="OmpA-like"/>
    <property type="match status" value="1"/>
</dbReference>
<dbReference type="PANTHER" id="PTHR35894:SF1">
    <property type="entry name" value="PHOSPHORIBULOKINASE _ URIDINE KINASE FAMILY"/>
    <property type="match status" value="1"/>
</dbReference>
<dbReference type="CDD" id="cd07185">
    <property type="entry name" value="OmpA_C-like"/>
    <property type="match status" value="1"/>
</dbReference>
<dbReference type="GO" id="GO:0016887">
    <property type="term" value="F:ATP hydrolysis activity"/>
    <property type="evidence" value="ECO:0007669"/>
    <property type="project" value="InterPro"/>
</dbReference>
<dbReference type="SUPFAM" id="SSF52540">
    <property type="entry name" value="P-loop containing nucleoside triphosphate hydrolases"/>
    <property type="match status" value="1"/>
</dbReference>
<dbReference type="PRINTS" id="PR01021">
    <property type="entry name" value="OMPADOMAIN"/>
</dbReference>
<feature type="region of interest" description="Disordered" evidence="4">
    <location>
        <begin position="442"/>
        <end position="470"/>
    </location>
</feature>
<name>A0A9X0WHY0_9GAMM</name>
<dbReference type="Gene3D" id="3.30.1330.60">
    <property type="entry name" value="OmpA-like domain"/>
    <property type="match status" value="1"/>
</dbReference>
<evidence type="ECO:0000259" key="5">
    <source>
        <dbReference type="PROSITE" id="PS51123"/>
    </source>
</evidence>
<organism evidence="6 7">
    <name type="scientific">Thiocapsa imhoffii</name>
    <dbReference type="NCBI Taxonomy" id="382777"/>
    <lineage>
        <taxon>Bacteria</taxon>
        <taxon>Pseudomonadati</taxon>
        <taxon>Pseudomonadota</taxon>
        <taxon>Gammaproteobacteria</taxon>
        <taxon>Chromatiales</taxon>
        <taxon>Chromatiaceae</taxon>
        <taxon>Thiocapsa</taxon>
    </lineage>
</organism>
<feature type="compositionally biased region" description="Basic and acidic residues" evidence="4">
    <location>
        <begin position="330"/>
        <end position="344"/>
    </location>
</feature>
<evidence type="ECO:0000256" key="1">
    <source>
        <dbReference type="ARBA" id="ARBA00004370"/>
    </source>
</evidence>
<dbReference type="RefSeq" id="WP_200387677.1">
    <property type="nucleotide sequence ID" value="NZ_NRSD01000008.1"/>
</dbReference>
<feature type="region of interest" description="Disordered" evidence="4">
    <location>
        <begin position="323"/>
        <end position="400"/>
    </location>
</feature>
<dbReference type="GO" id="GO:0016020">
    <property type="term" value="C:membrane"/>
    <property type="evidence" value="ECO:0007669"/>
    <property type="project" value="UniProtKB-SubCell"/>
</dbReference>
<dbReference type="InterPro" id="IPR049945">
    <property type="entry name" value="AAA_22"/>
</dbReference>
<dbReference type="EMBL" id="NRSD01000008">
    <property type="protein sequence ID" value="MBK1644865.1"/>
    <property type="molecule type" value="Genomic_DNA"/>
</dbReference>
<dbReference type="Gene3D" id="3.40.50.300">
    <property type="entry name" value="P-loop containing nucleotide triphosphate hydrolases"/>
    <property type="match status" value="1"/>
</dbReference>
<feature type="compositionally biased region" description="Polar residues" evidence="4">
    <location>
        <begin position="289"/>
        <end position="301"/>
    </location>
</feature>
<keyword evidence="7" id="KW-1185">Reference proteome</keyword>
<dbReference type="InterPro" id="IPR036737">
    <property type="entry name" value="OmpA-like_sf"/>
</dbReference>
<evidence type="ECO:0000256" key="2">
    <source>
        <dbReference type="ARBA" id="ARBA00023136"/>
    </source>
</evidence>
<dbReference type="PANTHER" id="PTHR35894">
    <property type="entry name" value="GENERAL SECRETION PATHWAY PROTEIN A-RELATED"/>
    <property type="match status" value="1"/>
</dbReference>
<evidence type="ECO:0000313" key="7">
    <source>
        <dbReference type="Proteomes" id="UP001138802"/>
    </source>
</evidence>
<dbReference type="AlphaFoldDB" id="A0A9X0WHY0"/>
<dbReference type="PROSITE" id="PS51123">
    <property type="entry name" value="OMPA_2"/>
    <property type="match status" value="1"/>
</dbReference>
<evidence type="ECO:0000256" key="4">
    <source>
        <dbReference type="SAM" id="MobiDB-lite"/>
    </source>
</evidence>
<dbReference type="Pfam" id="PF00691">
    <property type="entry name" value="OmpA"/>
    <property type="match status" value="1"/>
</dbReference>
<reference evidence="6 7" key="1">
    <citation type="journal article" date="2020" name="Microorganisms">
        <title>Osmotic Adaptation and Compatible Solute Biosynthesis of Phototrophic Bacteria as Revealed from Genome Analyses.</title>
        <authorList>
            <person name="Imhoff J.F."/>
            <person name="Rahn T."/>
            <person name="Kunzel S."/>
            <person name="Keller A."/>
            <person name="Neulinger S.C."/>
        </authorList>
    </citation>
    <scope>NUCLEOTIDE SEQUENCE [LARGE SCALE GENOMIC DNA]</scope>
    <source>
        <strain evidence="6 7">DSM 21303</strain>
    </source>
</reference>
<feature type="region of interest" description="Disordered" evidence="4">
    <location>
        <begin position="274"/>
        <end position="306"/>
    </location>
</feature>
<dbReference type="Pfam" id="PF13401">
    <property type="entry name" value="AAA_22"/>
    <property type="match status" value="1"/>
</dbReference>
<feature type="compositionally biased region" description="Basic and acidic residues" evidence="4">
    <location>
        <begin position="457"/>
        <end position="469"/>
    </location>
</feature>
<evidence type="ECO:0000256" key="3">
    <source>
        <dbReference type="PROSITE-ProRule" id="PRU00473"/>
    </source>
</evidence>
<gene>
    <name evidence="6" type="ORF">CKO25_09430</name>
</gene>
<keyword evidence="2 3" id="KW-0472">Membrane</keyword>
<dbReference type="InterPro" id="IPR052026">
    <property type="entry name" value="ExeA_AAA_ATPase_DNA-bind"/>
</dbReference>
<sequence>MYESYFELNEKPFSLLPDPEFLFMSRQHQKALTLLEYGLMNQAGFIILTGEIGSGKTTLMRHLLSRLDSSFSVGLISNTHQTLGELMDWVCMAFDLPAEKVSKLEKYQYFIDFLIKIYGRGRRVLLIVDEAQNLGVEKLEELRLLSNINAGKDLLLQLMLLGQPQLRDLLRDPTLEQFAQRVTASYHLGPLDSDETERYIRHRIAVAGGQSEIFTHDACWAIYHYSQGVPRLINLICDTALVYAYGAEMRVLNGSAIDEFVASHTPNLMISVDLDHESRPPAPRPVGQETGSLEIDQNTVIPPNPLRDLDDEKALSSAVLTVATANPEEVDQRHDAELSERNPADIHLTPQTSGDPDQAVSETERHDESIIPFSPASGETRFDDQSVDLNREAQPSAEWSRWSRRIDDGVARQRTLNELWGATGSPQSEQLFGERLVTDLPIVPKPVTKAPPSRQKSARDGRSPRDLDRASSVAIPNELRLLDDPAQPIISPPQKNGTPLPWKSISGVALIFLGLVVGMLWVVHHQNEDASSSLAETPLLSIILGWIGMGAQTTPQILSDLELSRDTPSVSELEGDPIAAAEPSRMATERDVLPHQDDGLFLDRVNQHAERQVDGLTQGEAPRVTRGLGLLGQGRNTIEDTTRPIETNENLVEMDPPVSVIPDLSRQLEPLAHRLELDGMNRLVADLGPLVQFDDGSVDLQPAAQDLLEQIAEILREYPDLRIRILAHTDSSGPETVNLTLSRQRAQAVEDFLRGLDIDWEQLSSEGRGQLELRADREEERRLGPWVNRRIEIEVRAE</sequence>
<dbReference type="InterPro" id="IPR006664">
    <property type="entry name" value="OMP_bac"/>
</dbReference>
<accession>A0A9X0WHY0</accession>